<dbReference type="InterPro" id="IPR015621">
    <property type="entry name" value="IL-1_rcpt_fam"/>
</dbReference>
<dbReference type="InterPro" id="IPR003599">
    <property type="entry name" value="Ig_sub"/>
</dbReference>
<dbReference type="AlphaFoldDB" id="A0A663F3A7"/>
<dbReference type="FunFam" id="2.60.40.10:FF:000188">
    <property type="entry name" value="Interleukin-1 receptor accessory protein-like 1"/>
    <property type="match status" value="1"/>
</dbReference>
<evidence type="ECO:0000256" key="10">
    <source>
        <dbReference type="ARBA" id="ARBA00023157"/>
    </source>
</evidence>
<evidence type="ECO:0000256" key="11">
    <source>
        <dbReference type="ARBA" id="ARBA00023170"/>
    </source>
</evidence>
<keyword evidence="4" id="KW-0732">Signal</keyword>
<keyword evidence="7 14" id="KW-1133">Transmembrane helix</keyword>
<keyword evidence="18" id="KW-1185">Reference proteome</keyword>
<dbReference type="PANTHER" id="PTHR11890:SF26">
    <property type="entry name" value="INTERLEUKIN-1 RECEPTOR TYPE 1"/>
    <property type="match status" value="1"/>
</dbReference>
<feature type="domain" description="Ig-like" evidence="16">
    <location>
        <begin position="20"/>
        <end position="110"/>
    </location>
</feature>
<evidence type="ECO:0000256" key="5">
    <source>
        <dbReference type="ARBA" id="ARBA00022737"/>
    </source>
</evidence>
<sequence length="538" mass="62137">MSSVYPFTMFEVFFNVYLFPLEKCEAYDVMLRQSLVPDGQPLAIKCSLEKSLKSEDYNLTWYKVGNQTAVPRDKFSRIHQQNNLIWFLPAMLEDSGDYECVIRKTCTKVTVFERIDGLCLNEKFAVEEVIFTSSSAKVVCPHLDYFRNDKNIQPVHWYKDCQLLEGKRFAFSNRDLIIFNVTVHDQGNYTCETTYTYNGKQYNISRDISLTMETAIVMPQLLVMKPFQKGLCFYGSICRLLDREETSYDGRPMHSVKLIILEVNSEDYEQPFVCQASNAFGQVASYIILKHRVPDIKRWLTGGLVSLLILTFITSIIYKIFKIDLVLWYRNSVCAFASKEETFVFVLDGKIYDAYVLYTKNSGGRSFCRLETFVHSILPDVLEQQCGYNLFILGRDDLPGEAVVSVTDDTLKQSRRLMIILGSETSSCCLLQGTSEQQLAMYNALIRDGIQVILIEMDEIQDYTSMPESIRYIKQKHGAIQWKGDFSEKSCSANTRFWKNVRYQIKCFLQGVKTTHPFPKLHPKRKTLCNFISVLGFE</sequence>
<reference evidence="17" key="1">
    <citation type="submission" date="2025-08" db="UniProtKB">
        <authorList>
            <consortium name="Ensembl"/>
        </authorList>
    </citation>
    <scope>IDENTIFICATION</scope>
</reference>
<dbReference type="InParanoid" id="A0A663F3A7"/>
<organism evidence="17 18">
    <name type="scientific">Aquila chrysaetos chrysaetos</name>
    <dbReference type="NCBI Taxonomy" id="223781"/>
    <lineage>
        <taxon>Eukaryota</taxon>
        <taxon>Metazoa</taxon>
        <taxon>Chordata</taxon>
        <taxon>Craniata</taxon>
        <taxon>Vertebrata</taxon>
        <taxon>Euteleostomi</taxon>
        <taxon>Archelosauria</taxon>
        <taxon>Archosauria</taxon>
        <taxon>Dinosauria</taxon>
        <taxon>Saurischia</taxon>
        <taxon>Theropoda</taxon>
        <taxon>Coelurosauria</taxon>
        <taxon>Aves</taxon>
        <taxon>Neognathae</taxon>
        <taxon>Neoaves</taxon>
        <taxon>Telluraves</taxon>
        <taxon>Accipitrimorphae</taxon>
        <taxon>Accipitriformes</taxon>
        <taxon>Accipitridae</taxon>
        <taxon>Accipitrinae</taxon>
        <taxon>Aquila</taxon>
    </lineage>
</organism>
<keyword evidence="12" id="KW-0325">Glycoprotein</keyword>
<keyword evidence="5" id="KW-0677">Repeat</keyword>
<evidence type="ECO:0000259" key="16">
    <source>
        <dbReference type="PROSITE" id="PS50835"/>
    </source>
</evidence>
<evidence type="ECO:0000256" key="12">
    <source>
        <dbReference type="ARBA" id="ARBA00023180"/>
    </source>
</evidence>
<dbReference type="PRINTS" id="PR01537">
    <property type="entry name" value="INTRLKN1R1F"/>
</dbReference>
<feature type="transmembrane region" description="Helical" evidence="14">
    <location>
        <begin position="299"/>
        <end position="321"/>
    </location>
</feature>
<reference evidence="17" key="2">
    <citation type="submission" date="2025-09" db="UniProtKB">
        <authorList>
            <consortium name="Ensembl"/>
        </authorList>
    </citation>
    <scope>IDENTIFICATION</scope>
</reference>
<dbReference type="InterPro" id="IPR000157">
    <property type="entry name" value="TIR_dom"/>
</dbReference>
<dbReference type="GO" id="GO:0004908">
    <property type="term" value="F:interleukin-1 receptor activity"/>
    <property type="evidence" value="ECO:0007669"/>
    <property type="project" value="InterPro"/>
</dbReference>
<keyword evidence="13" id="KW-0393">Immunoglobulin domain</keyword>
<dbReference type="SMART" id="SM00255">
    <property type="entry name" value="TIR"/>
    <property type="match status" value="1"/>
</dbReference>
<name>A0A663F3A7_AQUCH</name>
<accession>A0A663F3A7</accession>
<evidence type="ECO:0000256" key="7">
    <source>
        <dbReference type="ARBA" id="ARBA00022989"/>
    </source>
</evidence>
<dbReference type="Ensembl" id="ENSACCT00020019750.1">
    <property type="protein sequence ID" value="ENSACCP00020018917.1"/>
    <property type="gene ID" value="ENSACCG00020012995.1"/>
</dbReference>
<evidence type="ECO:0000313" key="18">
    <source>
        <dbReference type="Proteomes" id="UP000472275"/>
    </source>
</evidence>
<evidence type="ECO:0000256" key="14">
    <source>
        <dbReference type="SAM" id="Phobius"/>
    </source>
</evidence>
<evidence type="ECO:0000256" key="2">
    <source>
        <dbReference type="ARBA" id="ARBA00009752"/>
    </source>
</evidence>
<evidence type="ECO:0000256" key="13">
    <source>
        <dbReference type="ARBA" id="ARBA00023319"/>
    </source>
</evidence>
<dbReference type="InterPro" id="IPR007110">
    <property type="entry name" value="Ig-like_dom"/>
</dbReference>
<dbReference type="SMART" id="SM00409">
    <property type="entry name" value="IG"/>
    <property type="match status" value="2"/>
</dbReference>
<dbReference type="FunFam" id="2.60.40.10:FF:001302">
    <property type="entry name" value="Interleukin 1 receptor like 2"/>
    <property type="match status" value="1"/>
</dbReference>
<keyword evidence="9 14" id="KW-0472">Membrane</keyword>
<evidence type="ECO:0000256" key="8">
    <source>
        <dbReference type="ARBA" id="ARBA00023027"/>
    </source>
</evidence>
<keyword evidence="8" id="KW-0520">NAD</keyword>
<dbReference type="InterPro" id="IPR013783">
    <property type="entry name" value="Ig-like_fold"/>
</dbReference>
<keyword evidence="10" id="KW-1015">Disulfide bond</keyword>
<dbReference type="FunFam" id="3.40.50.10140:FF:000002">
    <property type="entry name" value="Interleukin 1 receptor accessory protein"/>
    <property type="match status" value="1"/>
</dbReference>
<feature type="domain" description="TIR" evidence="15">
    <location>
        <begin position="350"/>
        <end position="505"/>
    </location>
</feature>
<dbReference type="SUPFAM" id="SSF52200">
    <property type="entry name" value="Toll/Interleukin receptor TIR domain"/>
    <property type="match status" value="1"/>
</dbReference>
<keyword evidence="3 14" id="KW-0812">Transmembrane</keyword>
<feature type="domain" description="Ig-like" evidence="16">
    <location>
        <begin position="133"/>
        <end position="209"/>
    </location>
</feature>
<dbReference type="InterPro" id="IPR004074">
    <property type="entry name" value="IL-1_rcpt_I/II-typ"/>
</dbReference>
<evidence type="ECO:0000256" key="4">
    <source>
        <dbReference type="ARBA" id="ARBA00022729"/>
    </source>
</evidence>
<dbReference type="GeneTree" id="ENSGT01090000259985"/>
<dbReference type="PANTHER" id="PTHR11890">
    <property type="entry name" value="INTERLEUKIN-1 RECEPTOR FAMILY MEMBER"/>
    <property type="match status" value="1"/>
</dbReference>
<dbReference type="Gene3D" id="2.60.40.10">
    <property type="entry name" value="Immunoglobulins"/>
    <property type="match status" value="3"/>
</dbReference>
<dbReference type="PROSITE" id="PS50104">
    <property type="entry name" value="TIR"/>
    <property type="match status" value="1"/>
</dbReference>
<dbReference type="InterPro" id="IPR035897">
    <property type="entry name" value="Toll_tir_struct_dom_sf"/>
</dbReference>
<dbReference type="Pfam" id="PF13895">
    <property type="entry name" value="Ig_2"/>
    <property type="match status" value="1"/>
</dbReference>
<keyword evidence="6" id="KW-0378">Hydrolase</keyword>
<protein>
    <submittedName>
        <fullName evidence="17">Interleukin 1 receptor type 1</fullName>
    </submittedName>
</protein>
<dbReference type="Pfam" id="PF01582">
    <property type="entry name" value="TIR"/>
    <property type="match status" value="1"/>
</dbReference>
<dbReference type="PRINTS" id="PR01536">
    <property type="entry name" value="INTRLKN1R12F"/>
</dbReference>
<proteinExistence type="inferred from homology"/>
<dbReference type="GO" id="GO:0016787">
    <property type="term" value="F:hydrolase activity"/>
    <property type="evidence" value="ECO:0007669"/>
    <property type="project" value="UniProtKB-KW"/>
</dbReference>
<evidence type="ECO:0000313" key="17">
    <source>
        <dbReference type="Ensembl" id="ENSACCP00020018917.1"/>
    </source>
</evidence>
<evidence type="ECO:0000256" key="9">
    <source>
        <dbReference type="ARBA" id="ARBA00023136"/>
    </source>
</evidence>
<keyword evidence="11" id="KW-0675">Receptor</keyword>
<dbReference type="InterPro" id="IPR036179">
    <property type="entry name" value="Ig-like_dom_sf"/>
</dbReference>
<dbReference type="PROSITE" id="PS50835">
    <property type="entry name" value="IG_LIKE"/>
    <property type="match status" value="2"/>
</dbReference>
<dbReference type="SUPFAM" id="SSF48726">
    <property type="entry name" value="Immunoglobulin"/>
    <property type="match status" value="2"/>
</dbReference>
<dbReference type="GO" id="GO:0050727">
    <property type="term" value="P:regulation of inflammatory response"/>
    <property type="evidence" value="ECO:0007669"/>
    <property type="project" value="TreeGrafter"/>
</dbReference>
<comment type="similarity">
    <text evidence="2">Belongs to the interleukin-1 receptor family.</text>
</comment>
<evidence type="ECO:0000259" key="15">
    <source>
        <dbReference type="PROSITE" id="PS50104"/>
    </source>
</evidence>
<evidence type="ECO:0000256" key="3">
    <source>
        <dbReference type="ARBA" id="ARBA00022692"/>
    </source>
</evidence>
<evidence type="ECO:0000256" key="6">
    <source>
        <dbReference type="ARBA" id="ARBA00022801"/>
    </source>
</evidence>
<dbReference type="Gene3D" id="3.40.50.10140">
    <property type="entry name" value="Toll/interleukin-1 receptor homology (TIR) domain"/>
    <property type="match status" value="1"/>
</dbReference>
<evidence type="ECO:0000256" key="1">
    <source>
        <dbReference type="ARBA" id="ARBA00004479"/>
    </source>
</evidence>
<dbReference type="Proteomes" id="UP000472275">
    <property type="component" value="Chromosome 23"/>
</dbReference>
<dbReference type="GO" id="GO:0016020">
    <property type="term" value="C:membrane"/>
    <property type="evidence" value="ECO:0007669"/>
    <property type="project" value="UniProtKB-SubCell"/>
</dbReference>
<comment type="subcellular location">
    <subcellularLocation>
        <location evidence="1">Membrane</location>
        <topology evidence="1">Single-pass type I membrane protein</topology>
    </subcellularLocation>
</comment>